<dbReference type="eggNOG" id="ENOG50344TI">
    <property type="taxonomic scope" value="Bacteria"/>
</dbReference>
<reference evidence="2" key="1">
    <citation type="submission" date="2011-12" db="EMBL/GenBank/DDBJ databases">
        <title>Complete sequence of Clostridium clariflavum DSM 19732.</title>
        <authorList>
            <consortium name="US DOE Joint Genome Institute"/>
            <person name="Lucas S."/>
            <person name="Han J."/>
            <person name="Lapidus A."/>
            <person name="Cheng J.-F."/>
            <person name="Goodwin L."/>
            <person name="Pitluck S."/>
            <person name="Peters L."/>
            <person name="Teshima H."/>
            <person name="Detter J.C."/>
            <person name="Han C."/>
            <person name="Tapia R."/>
            <person name="Land M."/>
            <person name="Hauser L."/>
            <person name="Kyrpides N."/>
            <person name="Ivanova N."/>
            <person name="Pagani I."/>
            <person name="Kitzmiller T."/>
            <person name="Lynd L."/>
            <person name="Izquierdo J."/>
            <person name="Woyke T."/>
        </authorList>
    </citation>
    <scope>NUCLEOTIDE SEQUENCE [LARGE SCALE GENOMIC DNA]</scope>
    <source>
        <strain evidence="2">DSM 19732 / NBRC 101661 / EBR45</strain>
    </source>
</reference>
<proteinExistence type="predicted"/>
<reference evidence="1 2" key="2">
    <citation type="journal article" date="2012" name="Stand. Genomic Sci.">
        <title>Complete Genome Sequence of Clostridium clariflavum DSM 19732.</title>
        <authorList>
            <person name="Izquierdo J.A."/>
            <person name="Goodwin L."/>
            <person name="Davenport K.W."/>
            <person name="Teshima H."/>
            <person name="Bruce D."/>
            <person name="Detter C."/>
            <person name="Tapia R."/>
            <person name="Han S."/>
            <person name="Land M."/>
            <person name="Hauser L."/>
            <person name="Jeffries C.D."/>
            <person name="Han J."/>
            <person name="Pitluck S."/>
            <person name="Nolan M."/>
            <person name="Chen A."/>
            <person name="Huntemann M."/>
            <person name="Mavromatis K."/>
            <person name="Mikhailova N."/>
            <person name="Liolios K."/>
            <person name="Woyke T."/>
            <person name="Lynd L.R."/>
        </authorList>
    </citation>
    <scope>NUCLEOTIDE SEQUENCE [LARGE SCALE GENOMIC DNA]</scope>
    <source>
        <strain evidence="2">DSM 19732 / NBRC 101661 / EBR45</strain>
    </source>
</reference>
<accession>G8LZY7</accession>
<organism evidence="1 2">
    <name type="scientific">Acetivibrio clariflavus (strain DSM 19732 / NBRC 101661 / EBR45)</name>
    <name type="common">Clostridium clariflavum</name>
    <dbReference type="NCBI Taxonomy" id="720554"/>
    <lineage>
        <taxon>Bacteria</taxon>
        <taxon>Bacillati</taxon>
        <taxon>Bacillota</taxon>
        <taxon>Clostridia</taxon>
        <taxon>Eubacteriales</taxon>
        <taxon>Oscillospiraceae</taxon>
        <taxon>Acetivibrio</taxon>
    </lineage>
</organism>
<dbReference type="HOGENOM" id="CLU_2750788_0_0_9"/>
<dbReference type="KEGG" id="ccl:Clocl_2507"/>
<dbReference type="RefSeq" id="WP_014255642.1">
    <property type="nucleotide sequence ID" value="NC_016627.1"/>
</dbReference>
<dbReference type="OrthoDB" id="2084483at2"/>
<dbReference type="Proteomes" id="UP000005435">
    <property type="component" value="Chromosome"/>
</dbReference>
<dbReference type="AlphaFoldDB" id="G8LZY7"/>
<dbReference type="EMBL" id="CP003065">
    <property type="protein sequence ID" value="AEV69077.1"/>
    <property type="molecule type" value="Genomic_DNA"/>
</dbReference>
<name>G8LZY7_ACECE</name>
<keyword evidence="2" id="KW-1185">Reference proteome</keyword>
<gene>
    <name evidence="1" type="ordered locus">Clocl_2507</name>
</gene>
<evidence type="ECO:0000313" key="1">
    <source>
        <dbReference type="EMBL" id="AEV69077.1"/>
    </source>
</evidence>
<sequence length="70" mass="8511">MTSEKTLEIIREYIDDIREFQNNPNWSYEKKQHIKKALEAYENLFEDAKNGRLDPDILHENITSFMYMLQ</sequence>
<evidence type="ECO:0000313" key="2">
    <source>
        <dbReference type="Proteomes" id="UP000005435"/>
    </source>
</evidence>
<protein>
    <submittedName>
        <fullName evidence="1">Uncharacterized protein</fullName>
    </submittedName>
</protein>